<name>A0ABR3QF75_9TREE</name>
<evidence type="ECO:0000259" key="6">
    <source>
        <dbReference type="Pfam" id="PF02911"/>
    </source>
</evidence>
<dbReference type="GO" id="GO:0004479">
    <property type="term" value="F:methionyl-tRNA formyltransferase activity"/>
    <property type="evidence" value="ECO:0007669"/>
    <property type="project" value="UniProtKB-EC"/>
</dbReference>
<dbReference type="Pfam" id="PF00551">
    <property type="entry name" value="Formyl_trans_N"/>
    <property type="match status" value="1"/>
</dbReference>
<dbReference type="EMBL" id="JBBXJM010000001">
    <property type="protein sequence ID" value="KAL1413300.1"/>
    <property type="molecule type" value="Genomic_DNA"/>
</dbReference>
<dbReference type="GeneID" id="95982099"/>
<keyword evidence="8" id="KW-1185">Reference proteome</keyword>
<reference evidence="7 8" key="1">
    <citation type="submission" date="2023-08" db="EMBL/GenBank/DDBJ databases">
        <title>Annotated Genome Sequence of Vanrija albida AlHP1.</title>
        <authorList>
            <person name="Herzog R."/>
        </authorList>
    </citation>
    <scope>NUCLEOTIDE SEQUENCE [LARGE SCALE GENOMIC DNA]</scope>
    <source>
        <strain evidence="7 8">AlHP1</strain>
    </source>
</reference>
<dbReference type="InterPro" id="IPR005793">
    <property type="entry name" value="Formyl_trans_C"/>
</dbReference>
<dbReference type="SUPFAM" id="SSF50486">
    <property type="entry name" value="FMT C-terminal domain-like"/>
    <property type="match status" value="1"/>
</dbReference>
<dbReference type="InterPro" id="IPR041711">
    <property type="entry name" value="Met-tRNA-FMT_N"/>
</dbReference>
<evidence type="ECO:0000256" key="4">
    <source>
        <dbReference type="ARBA" id="ARBA00022917"/>
    </source>
</evidence>
<dbReference type="InterPro" id="IPR036477">
    <property type="entry name" value="Formyl_transf_N_sf"/>
</dbReference>
<evidence type="ECO:0000256" key="1">
    <source>
        <dbReference type="ARBA" id="ARBA00010699"/>
    </source>
</evidence>
<evidence type="ECO:0000313" key="8">
    <source>
        <dbReference type="Proteomes" id="UP001565368"/>
    </source>
</evidence>
<dbReference type="RefSeq" id="XP_069213244.1">
    <property type="nucleotide sequence ID" value="XM_069349700.1"/>
</dbReference>
<evidence type="ECO:0000259" key="5">
    <source>
        <dbReference type="Pfam" id="PF00551"/>
    </source>
</evidence>
<organism evidence="7 8">
    <name type="scientific">Vanrija albida</name>
    <dbReference type="NCBI Taxonomy" id="181172"/>
    <lineage>
        <taxon>Eukaryota</taxon>
        <taxon>Fungi</taxon>
        <taxon>Dikarya</taxon>
        <taxon>Basidiomycota</taxon>
        <taxon>Agaricomycotina</taxon>
        <taxon>Tremellomycetes</taxon>
        <taxon>Trichosporonales</taxon>
        <taxon>Trichosporonaceae</taxon>
        <taxon>Vanrija</taxon>
    </lineage>
</organism>
<feature type="domain" description="Formyl transferase N-terminal" evidence="5">
    <location>
        <begin position="46"/>
        <end position="232"/>
    </location>
</feature>
<evidence type="ECO:0000313" key="7">
    <source>
        <dbReference type="EMBL" id="KAL1413300.1"/>
    </source>
</evidence>
<keyword evidence="4" id="KW-0648">Protein biosynthesis</keyword>
<dbReference type="Gene3D" id="3.40.50.12230">
    <property type="match status" value="1"/>
</dbReference>
<keyword evidence="3 7" id="KW-0808">Transferase</keyword>
<comment type="caution">
    <text evidence="7">The sequence shown here is derived from an EMBL/GenBank/DDBJ whole genome shotgun (WGS) entry which is preliminary data.</text>
</comment>
<accession>A0ABR3QF75</accession>
<dbReference type="InterPro" id="IPR002376">
    <property type="entry name" value="Formyl_transf_N"/>
</dbReference>
<dbReference type="InterPro" id="IPR011034">
    <property type="entry name" value="Formyl_transferase-like_C_sf"/>
</dbReference>
<protein>
    <recommendedName>
        <fullName evidence="2">methionyl-tRNA formyltransferase</fullName>
        <ecNumber evidence="2">2.1.2.9</ecNumber>
    </recommendedName>
</protein>
<evidence type="ECO:0000256" key="3">
    <source>
        <dbReference type="ARBA" id="ARBA00022679"/>
    </source>
</evidence>
<dbReference type="SUPFAM" id="SSF53328">
    <property type="entry name" value="Formyltransferase"/>
    <property type="match status" value="1"/>
</dbReference>
<dbReference type="EC" id="2.1.2.9" evidence="2"/>
<dbReference type="PANTHER" id="PTHR11138">
    <property type="entry name" value="METHIONYL-TRNA FORMYLTRANSFERASE"/>
    <property type="match status" value="1"/>
</dbReference>
<dbReference type="Pfam" id="PF02911">
    <property type="entry name" value="Formyl_trans_C"/>
    <property type="match status" value="1"/>
</dbReference>
<dbReference type="PANTHER" id="PTHR11138:SF5">
    <property type="entry name" value="METHIONYL-TRNA FORMYLTRANSFERASE, MITOCHONDRIAL"/>
    <property type="match status" value="1"/>
</dbReference>
<feature type="domain" description="Formyl transferase C-terminal" evidence="6">
    <location>
        <begin position="256"/>
        <end position="363"/>
    </location>
</feature>
<dbReference type="Proteomes" id="UP001565368">
    <property type="component" value="Unassembled WGS sequence"/>
</dbReference>
<evidence type="ECO:0000256" key="2">
    <source>
        <dbReference type="ARBA" id="ARBA00012261"/>
    </source>
</evidence>
<sequence>MQRLAASANAWASASTRAARPPLAHHLARRCTRQQSTTSTAEPFKILFCGSDAFSVAALDAVLAAEDVWQSIVVLSPPDQLGGRGRREVFSPPIKRYAIERGLTVHDVPRTGLKGATFPHPFERHDPAHLLLTASFGHIVPTPLLEPFGHALNVHPSLLPKYRGAAPVQWAIANGDKHTGVSVQTVGKREAGVDSGAILGAVEGVPIPPDATYSTLLPDLSHVGSRLLVAVLRQLLRGESRPHAQDVRNVTRAPKVTGDTARVNWGQHSATTVERRHRAFGHQAPLWAELGGSSVQLLGVAQAQAEADVGAHAPGTALLDRTGRRLLIATVADGAGPASWLGVTRIKTAGKKELDAAEWWNGLPKADRQQGFTLFV</sequence>
<dbReference type="CDD" id="cd08646">
    <property type="entry name" value="FMT_core_Met-tRNA-FMT_N"/>
    <property type="match status" value="1"/>
</dbReference>
<proteinExistence type="inferred from homology"/>
<comment type="similarity">
    <text evidence="1">Belongs to the Fmt family.</text>
</comment>
<gene>
    <name evidence="7" type="primary">FMT1</name>
    <name evidence="7" type="ORF">Q8F55_001056</name>
</gene>